<proteinExistence type="predicted"/>
<sequence>MYRLIRELRDPTSQKPSTLLFLGKYTKNIALREIFPGNNFKKGLCDGVATLRSDNTSTLSNLCG</sequence>
<organism evidence="1">
    <name type="scientific">uncultured Segetibacter sp</name>
    <dbReference type="NCBI Taxonomy" id="481133"/>
    <lineage>
        <taxon>Bacteria</taxon>
        <taxon>Pseudomonadati</taxon>
        <taxon>Bacteroidota</taxon>
        <taxon>Chitinophagia</taxon>
        <taxon>Chitinophagales</taxon>
        <taxon>Chitinophagaceae</taxon>
        <taxon>Segetibacter</taxon>
        <taxon>environmental samples</taxon>
    </lineage>
</organism>
<accession>A0A6J4U7E9</accession>
<dbReference type="EMBL" id="CADCVN010001669">
    <property type="protein sequence ID" value="CAA9540470.1"/>
    <property type="molecule type" value="Genomic_DNA"/>
</dbReference>
<gene>
    <name evidence="1" type="ORF">AVDCRST_MAG96-4258</name>
</gene>
<reference evidence="1" key="1">
    <citation type="submission" date="2020-02" db="EMBL/GenBank/DDBJ databases">
        <authorList>
            <person name="Meier V. D."/>
        </authorList>
    </citation>
    <scope>NUCLEOTIDE SEQUENCE</scope>
    <source>
        <strain evidence="1">AVDCRST_MAG96</strain>
    </source>
</reference>
<evidence type="ECO:0000313" key="1">
    <source>
        <dbReference type="EMBL" id="CAA9540470.1"/>
    </source>
</evidence>
<name>A0A6J4U7E9_9BACT</name>
<dbReference type="AlphaFoldDB" id="A0A6J4U7E9"/>
<protein>
    <submittedName>
        <fullName evidence="1">Uncharacterized protein</fullName>
    </submittedName>
</protein>